<feature type="transmembrane region" description="Helical" evidence="7">
    <location>
        <begin position="152"/>
        <end position="173"/>
    </location>
</feature>
<comment type="caution">
    <text evidence="9">The sequence shown here is derived from an EMBL/GenBank/DDBJ whole genome shotgun (WGS) entry which is preliminary data.</text>
</comment>
<dbReference type="EMBL" id="CAJNOM010004193">
    <property type="protein sequence ID" value="CAF1653427.1"/>
    <property type="molecule type" value="Genomic_DNA"/>
</dbReference>
<dbReference type="InterPro" id="IPR002657">
    <property type="entry name" value="BilAc:Na_symport/Acr3"/>
</dbReference>
<keyword evidence="8" id="KW-0732">Signal</keyword>
<evidence type="ECO:0000313" key="10">
    <source>
        <dbReference type="EMBL" id="CAF1653427.1"/>
    </source>
</evidence>
<feature type="transmembrane region" description="Helical" evidence="7">
    <location>
        <begin position="600"/>
        <end position="621"/>
    </location>
</feature>
<feature type="transmembrane region" description="Helical" evidence="7">
    <location>
        <begin position="825"/>
        <end position="843"/>
    </location>
</feature>
<accession>A0A815VCV0</accession>
<evidence type="ECO:0000256" key="3">
    <source>
        <dbReference type="ARBA" id="ARBA00022692"/>
    </source>
</evidence>
<evidence type="ECO:0000256" key="2">
    <source>
        <dbReference type="ARBA" id="ARBA00006528"/>
    </source>
</evidence>
<feature type="transmembrane region" description="Helical" evidence="7">
    <location>
        <begin position="285"/>
        <end position="304"/>
    </location>
</feature>
<keyword evidence="3 7" id="KW-0812">Transmembrane</keyword>
<evidence type="ECO:0000313" key="11">
    <source>
        <dbReference type="Proteomes" id="UP000663832"/>
    </source>
</evidence>
<feature type="transmembrane region" description="Helical" evidence="7">
    <location>
        <begin position="316"/>
        <end position="339"/>
    </location>
</feature>
<evidence type="ECO:0000256" key="6">
    <source>
        <dbReference type="ARBA" id="ARBA00023136"/>
    </source>
</evidence>
<comment type="subcellular location">
    <subcellularLocation>
        <location evidence="1">Membrane</location>
        <topology evidence="1">Multi-pass membrane protein</topology>
    </subcellularLocation>
</comment>
<feature type="transmembrane region" description="Helical" evidence="7">
    <location>
        <begin position="247"/>
        <end position="265"/>
    </location>
</feature>
<evidence type="ECO:0000313" key="9">
    <source>
        <dbReference type="EMBL" id="CAF1530393.1"/>
    </source>
</evidence>
<dbReference type="Proteomes" id="UP000663877">
    <property type="component" value="Unassembled WGS sequence"/>
</dbReference>
<keyword evidence="11" id="KW-1185">Reference proteome</keyword>
<keyword evidence="4" id="KW-0769">Symport</keyword>
<keyword evidence="5 7" id="KW-1133">Transmembrane helix</keyword>
<comment type="similarity">
    <text evidence="2">Belongs to the bile acid:sodium symporter (BASS) (TC 2.A.28) family.</text>
</comment>
<proteinExistence type="inferred from homology"/>
<reference evidence="9" key="1">
    <citation type="submission" date="2021-02" db="EMBL/GenBank/DDBJ databases">
        <authorList>
            <person name="Nowell W R."/>
        </authorList>
    </citation>
    <scope>NUCLEOTIDE SEQUENCE</scope>
</reference>
<feature type="chain" id="PRO_5036229098" evidence="8">
    <location>
        <begin position="18"/>
        <end position="933"/>
    </location>
</feature>
<dbReference type="InterPro" id="IPR038770">
    <property type="entry name" value="Na+/solute_symporter_sf"/>
</dbReference>
<dbReference type="PANTHER" id="PTHR10361:SF28">
    <property type="entry name" value="P3 PROTEIN-RELATED"/>
    <property type="match status" value="1"/>
</dbReference>
<dbReference type="Proteomes" id="UP000663832">
    <property type="component" value="Unassembled WGS sequence"/>
</dbReference>
<keyword evidence="6 7" id="KW-0472">Membrane</keyword>
<dbReference type="GO" id="GO:0015293">
    <property type="term" value="F:symporter activity"/>
    <property type="evidence" value="ECO:0007669"/>
    <property type="project" value="UniProtKB-KW"/>
</dbReference>
<evidence type="ECO:0000256" key="7">
    <source>
        <dbReference type="SAM" id="Phobius"/>
    </source>
</evidence>
<evidence type="ECO:0000256" key="8">
    <source>
        <dbReference type="SAM" id="SignalP"/>
    </source>
</evidence>
<feature type="transmembrane region" description="Helical" evidence="7">
    <location>
        <begin position="376"/>
        <end position="395"/>
    </location>
</feature>
<sequence length="933" mass="105005">MLIKLTFLTIFLYQIFSVTTSSYLPCTLICLNQTHTLPKPPVFYINDTINDALIIFSINCNTTDNLTYANVSISYDNQNSIEIKNTLPLKLLPFNNDVQNLTFNLTIHGKLLGYSRLSLHAEYFNQTNYKFNYTNNLDVDFAVKRKGTILDIIFTVIVIILVCIGTFLIGCRLDTQNLYANIRRPVPILIGLSSQFLCLPLLAFGLAKLAKLDSSTAIGLISTGSAPGGGASNMYTAMYGGDVDLSASMTFSSTILAFGTFPLWILLLGREFIDTHNVHFPWENMFATLICLIVPAGIGLVLRAQKPRIADRFTRYLRFLTLFFIVYILTFGIYTNLYIFKLINYRTLIVSVILPYTGFLIGFLMSTITRQSRERLIAIFIESGLQNTGVAIFFLRLSLPQPDSDLAIVVPIFVAIAIPLPLLIIYGFMSIHRYYKKRHNLVTSINDEERDRADYEPLPTNTIRRVHERDIFNITGELHFCPSSIVVRNVSITNPLLKRLSILNVTYLIEPNRINISGLARLIGFAPLTVQLYFQDTNEYRSTERSKRNATIEEITCARSSSDRMEILQKCPKLKYEDDHYILSHTINIAVKRHQSVIDALFTAVVIVLVTAGTLCIGCGLEMEQLLTNFKRPLPLIIGLTCQIVYVPLLSIAISKTVRLDNSTTLGLFSTACSPGGGSSNIYTALLAGDIDLSVTMTFISTALAFGTFPLWMGLLGKHYVDFSQAKFPWWSMFLSLITLFLPVSTGFLLRRYRPVVAHRIGRFLNPIAVGYLVFILTFGVYINMYIFYIIDFKAIMACCFLPWFGFIGGAIISLIGVRDRKKTIAICIETGIQNTAVAIFFLRLTFPQPDSDVALANPILVSMATPIPFLVLVLTRSIMKRFTCCQKFLPKKQKQKIMENGTKEESPEKTLIKELLEETKTEEKQEQSGQIA</sequence>
<dbReference type="InterPro" id="IPR004710">
    <property type="entry name" value="Bilac:Na_transpt"/>
</dbReference>
<feature type="transmembrane region" description="Helical" evidence="7">
    <location>
        <begin position="770"/>
        <end position="789"/>
    </location>
</feature>
<dbReference type="OrthoDB" id="203097at2759"/>
<evidence type="ECO:0000256" key="5">
    <source>
        <dbReference type="ARBA" id="ARBA00022989"/>
    </source>
</evidence>
<evidence type="ECO:0000313" key="12">
    <source>
        <dbReference type="Proteomes" id="UP000663877"/>
    </source>
</evidence>
<feature type="transmembrane region" description="Helical" evidence="7">
    <location>
        <begin position="185"/>
        <end position="205"/>
    </location>
</feature>
<feature type="transmembrane region" description="Helical" evidence="7">
    <location>
        <begin position="345"/>
        <end position="364"/>
    </location>
</feature>
<feature type="transmembrane region" description="Helical" evidence="7">
    <location>
        <begin position="795"/>
        <end position="818"/>
    </location>
</feature>
<gene>
    <name evidence="9" type="ORF">BJG266_LOCUS44865</name>
    <name evidence="10" type="ORF">QVE165_LOCUS61841</name>
</gene>
<evidence type="ECO:0000256" key="4">
    <source>
        <dbReference type="ARBA" id="ARBA00022847"/>
    </source>
</evidence>
<name>A0A815VCV0_9BILA</name>
<keyword evidence="4" id="KW-0813">Transport</keyword>
<dbReference type="Gene3D" id="1.20.1530.20">
    <property type="match status" value="2"/>
</dbReference>
<organism evidence="9 12">
    <name type="scientific">Adineta steineri</name>
    <dbReference type="NCBI Taxonomy" id="433720"/>
    <lineage>
        <taxon>Eukaryota</taxon>
        <taxon>Metazoa</taxon>
        <taxon>Spiralia</taxon>
        <taxon>Gnathifera</taxon>
        <taxon>Rotifera</taxon>
        <taxon>Eurotatoria</taxon>
        <taxon>Bdelloidea</taxon>
        <taxon>Adinetida</taxon>
        <taxon>Adinetidae</taxon>
        <taxon>Adineta</taxon>
    </lineage>
</organism>
<dbReference type="AlphaFoldDB" id="A0A815VCV0"/>
<feature type="transmembrane region" description="Helical" evidence="7">
    <location>
        <begin position="693"/>
        <end position="716"/>
    </location>
</feature>
<feature type="transmembrane region" description="Helical" evidence="7">
    <location>
        <begin position="633"/>
        <end position="654"/>
    </location>
</feature>
<feature type="transmembrane region" description="Helical" evidence="7">
    <location>
        <begin position="407"/>
        <end position="429"/>
    </location>
</feature>
<dbReference type="EMBL" id="CAJNOI010003826">
    <property type="protein sequence ID" value="CAF1530393.1"/>
    <property type="molecule type" value="Genomic_DNA"/>
</dbReference>
<protein>
    <submittedName>
        <fullName evidence="9">Uncharacterized protein</fullName>
    </submittedName>
</protein>
<dbReference type="PANTHER" id="PTHR10361">
    <property type="entry name" value="SODIUM-BILE ACID COTRANSPORTER"/>
    <property type="match status" value="1"/>
</dbReference>
<dbReference type="GO" id="GO:0016020">
    <property type="term" value="C:membrane"/>
    <property type="evidence" value="ECO:0007669"/>
    <property type="project" value="UniProtKB-SubCell"/>
</dbReference>
<dbReference type="Pfam" id="PF01758">
    <property type="entry name" value="SBF"/>
    <property type="match status" value="2"/>
</dbReference>
<feature type="transmembrane region" description="Helical" evidence="7">
    <location>
        <begin position="855"/>
        <end position="875"/>
    </location>
</feature>
<feature type="transmembrane region" description="Helical" evidence="7">
    <location>
        <begin position="728"/>
        <end position="750"/>
    </location>
</feature>
<feature type="signal peptide" evidence="8">
    <location>
        <begin position="1"/>
        <end position="17"/>
    </location>
</feature>
<evidence type="ECO:0000256" key="1">
    <source>
        <dbReference type="ARBA" id="ARBA00004141"/>
    </source>
</evidence>